<dbReference type="InterPro" id="IPR000210">
    <property type="entry name" value="BTB/POZ_dom"/>
</dbReference>
<accession>A0A2G5T2U2</accession>
<dbReference type="Proteomes" id="UP000230233">
    <property type="component" value="Chromosome X"/>
</dbReference>
<reference evidence="3" key="1">
    <citation type="submission" date="2017-10" db="EMBL/GenBank/DDBJ databases">
        <title>Rapid genome shrinkage in a self-fertile nematode reveals novel sperm competition proteins.</title>
        <authorList>
            <person name="Yin D."/>
            <person name="Schwarz E.M."/>
            <person name="Thomas C.G."/>
            <person name="Felde R.L."/>
            <person name="Korf I.F."/>
            <person name="Cutter A.D."/>
            <person name="Schartner C.M."/>
            <person name="Ralston E.J."/>
            <person name="Meyer B.J."/>
            <person name="Haag E.S."/>
        </authorList>
    </citation>
    <scope>NUCLEOTIDE SEQUENCE [LARGE SCALE GENOMIC DNA]</scope>
    <source>
        <strain evidence="3">JU1422</strain>
    </source>
</reference>
<dbReference type="SMART" id="SM00225">
    <property type="entry name" value="BTB"/>
    <property type="match status" value="1"/>
</dbReference>
<dbReference type="Pfam" id="PF00651">
    <property type="entry name" value="BTB"/>
    <property type="match status" value="1"/>
</dbReference>
<dbReference type="PANTHER" id="PTHR22743:SF165">
    <property type="entry name" value="BTB AND MATH DOMAIN CONTAINING-RELATED"/>
    <property type="match status" value="1"/>
</dbReference>
<dbReference type="Gene3D" id="3.30.710.10">
    <property type="entry name" value="Potassium Channel Kv1.1, Chain A"/>
    <property type="match status" value="1"/>
</dbReference>
<dbReference type="AlphaFoldDB" id="A0A2G5T2U2"/>
<proteinExistence type="predicted"/>
<evidence type="ECO:0000259" key="1">
    <source>
        <dbReference type="PROSITE" id="PS50097"/>
    </source>
</evidence>
<sequence>MTGFERKKIRVFDESNIEFSDVILVVQNTKFYALKKFLALQSSYFKSLFFEKDDESEKTEFKLKDIEADDFQNFLELIHGESSVDDGTVTGLLQLADMYGAPTATRRCEEFLSRESHMSLVQQLQLALRYNLENLKSECISDVKEISDIEAIMAANLPEMDLSTSQALLEKSIELYNA</sequence>
<organism evidence="2 3">
    <name type="scientific">Caenorhabditis nigoni</name>
    <dbReference type="NCBI Taxonomy" id="1611254"/>
    <lineage>
        <taxon>Eukaryota</taxon>
        <taxon>Metazoa</taxon>
        <taxon>Ecdysozoa</taxon>
        <taxon>Nematoda</taxon>
        <taxon>Chromadorea</taxon>
        <taxon>Rhabditida</taxon>
        <taxon>Rhabditina</taxon>
        <taxon>Rhabditomorpha</taxon>
        <taxon>Rhabditoidea</taxon>
        <taxon>Rhabditidae</taxon>
        <taxon>Peloderinae</taxon>
        <taxon>Caenorhabditis</taxon>
    </lineage>
</organism>
<dbReference type="CDD" id="cd18186">
    <property type="entry name" value="BTB_POZ_ZBTB_KLHL-like"/>
    <property type="match status" value="1"/>
</dbReference>
<keyword evidence="3" id="KW-1185">Reference proteome</keyword>
<gene>
    <name evidence="2" type="primary">Cnig_chr_X.g26330</name>
    <name evidence="2" type="ORF">B9Z55_026330</name>
</gene>
<dbReference type="SUPFAM" id="SSF54695">
    <property type="entry name" value="POZ domain"/>
    <property type="match status" value="1"/>
</dbReference>
<dbReference type="PROSITE" id="PS50097">
    <property type="entry name" value="BTB"/>
    <property type="match status" value="1"/>
</dbReference>
<evidence type="ECO:0000313" key="3">
    <source>
        <dbReference type="Proteomes" id="UP000230233"/>
    </source>
</evidence>
<dbReference type="InterPro" id="IPR052664">
    <property type="entry name" value="BTB-MATH_domain_protein"/>
</dbReference>
<dbReference type="OrthoDB" id="6130897at2759"/>
<dbReference type="PANTHER" id="PTHR22743">
    <property type="entry name" value="MEPRIN/TRAF-LIKE MATH FAMILY-C.ELEGANS"/>
    <property type="match status" value="1"/>
</dbReference>
<name>A0A2G5T2U2_9PELO</name>
<protein>
    <recommendedName>
        <fullName evidence="1">BTB domain-containing protein</fullName>
    </recommendedName>
</protein>
<comment type="caution">
    <text evidence="2">The sequence shown here is derived from an EMBL/GenBank/DDBJ whole genome shotgun (WGS) entry which is preliminary data.</text>
</comment>
<evidence type="ECO:0000313" key="2">
    <source>
        <dbReference type="EMBL" id="PIC21533.1"/>
    </source>
</evidence>
<dbReference type="EMBL" id="PDUG01000006">
    <property type="protein sequence ID" value="PIC21533.1"/>
    <property type="molecule type" value="Genomic_DNA"/>
</dbReference>
<dbReference type="InterPro" id="IPR011333">
    <property type="entry name" value="SKP1/BTB/POZ_sf"/>
</dbReference>
<feature type="domain" description="BTB" evidence="1">
    <location>
        <begin position="20"/>
        <end position="79"/>
    </location>
</feature>